<proteinExistence type="predicted"/>
<evidence type="ECO:0000313" key="4">
    <source>
        <dbReference type="Proteomes" id="UP000815677"/>
    </source>
</evidence>
<feature type="compositionally biased region" description="Basic and acidic residues" evidence="1">
    <location>
        <begin position="9"/>
        <end position="33"/>
    </location>
</feature>
<evidence type="ECO:0000313" key="3">
    <source>
        <dbReference type="EMBL" id="GAT50006.1"/>
    </source>
</evidence>
<dbReference type="EMBL" id="DF846116">
    <property type="protein sequence ID" value="GAT50006.1"/>
    <property type="molecule type" value="Genomic_DNA"/>
</dbReference>
<feature type="domain" description="F-box" evidence="2">
    <location>
        <begin position="75"/>
        <end position="130"/>
    </location>
</feature>
<name>A0ABQ0LJF3_MYCCL</name>
<dbReference type="Proteomes" id="UP000815677">
    <property type="component" value="Unassembled WGS sequence"/>
</dbReference>
<dbReference type="Gene3D" id="1.20.1280.50">
    <property type="match status" value="1"/>
</dbReference>
<organism evidence="3 4">
    <name type="scientific">Mycena chlorophos</name>
    <name type="common">Agaric fungus</name>
    <name type="synonym">Agaricus chlorophos</name>
    <dbReference type="NCBI Taxonomy" id="658473"/>
    <lineage>
        <taxon>Eukaryota</taxon>
        <taxon>Fungi</taxon>
        <taxon>Dikarya</taxon>
        <taxon>Basidiomycota</taxon>
        <taxon>Agaricomycotina</taxon>
        <taxon>Agaricomycetes</taxon>
        <taxon>Agaricomycetidae</taxon>
        <taxon>Agaricales</taxon>
        <taxon>Marasmiineae</taxon>
        <taxon>Mycenaceae</taxon>
        <taxon>Mycena</taxon>
    </lineage>
</organism>
<dbReference type="Pfam" id="PF12937">
    <property type="entry name" value="F-box-like"/>
    <property type="match status" value="1"/>
</dbReference>
<dbReference type="InterPro" id="IPR001810">
    <property type="entry name" value="F-box_dom"/>
</dbReference>
<accession>A0ABQ0LJF3</accession>
<feature type="region of interest" description="Disordered" evidence="1">
    <location>
        <begin position="1"/>
        <end position="33"/>
    </location>
</feature>
<dbReference type="InterPro" id="IPR036047">
    <property type="entry name" value="F-box-like_dom_sf"/>
</dbReference>
<keyword evidence="4" id="KW-1185">Reference proteome</keyword>
<evidence type="ECO:0000259" key="2">
    <source>
        <dbReference type="Pfam" id="PF12937"/>
    </source>
</evidence>
<reference evidence="3" key="1">
    <citation type="submission" date="2014-09" db="EMBL/GenBank/DDBJ databases">
        <title>Genome sequence of the luminous mushroom Mycena chlorophos for searching fungal bioluminescence genes.</title>
        <authorList>
            <person name="Tanaka Y."/>
            <person name="Kasuga D."/>
            <person name="Oba Y."/>
            <person name="Hase S."/>
            <person name="Sato K."/>
            <person name="Oba Y."/>
            <person name="Sakakibara Y."/>
        </authorList>
    </citation>
    <scope>NUCLEOTIDE SEQUENCE</scope>
</reference>
<evidence type="ECO:0000256" key="1">
    <source>
        <dbReference type="SAM" id="MobiDB-lite"/>
    </source>
</evidence>
<protein>
    <recommendedName>
        <fullName evidence="2">F-box domain-containing protein</fullName>
    </recommendedName>
</protein>
<sequence length="443" mass="50124">MADSSAVSDEPHQSRHLLNDEAKQRRSEKAAAARTKLEEINNQLNDPLSKRAAAVHKRERKRLVALLARHKYHHIEDLPTEILGEIFGHVLPEYPARSAIVGLDSPYALAEVCHRWREIVMDTPRFWAGLTIALHNNRLLPFKLEFIQKALERSKTRPLSILLRSDHGIPILPNVIRLLFKHCARWEHLTLDLPGTLNQAAFSYAAVEELPLLKTLTIMPAARYDVHYILPQFLRLFVAAPHFQRLLQGHVADTETLHLLPLELLTHLTLEDVELSRLAAVLKETRALVHCCARPQVRTLRPVPHAFTPITLPSLKTLILQDLNIDTVDGPNFLDALTLPALKSLELGELLLGAEPLRILTSLIQRMAHNKLDSLFIGRTSHHSASQWQNRSDEVVMGECKRALSRVGSIEIGKAKSIESRGLYFGAGFQMDDPVNDERTWRL</sequence>
<gene>
    <name evidence="3" type="ORF">MCHLO_07289</name>
</gene>
<dbReference type="SUPFAM" id="SSF81383">
    <property type="entry name" value="F-box domain"/>
    <property type="match status" value="1"/>
</dbReference>